<organism evidence="4 5">
    <name type="scientific">Strongylocentrotus purpuratus</name>
    <name type="common">Purple sea urchin</name>
    <dbReference type="NCBI Taxonomy" id="7668"/>
    <lineage>
        <taxon>Eukaryota</taxon>
        <taxon>Metazoa</taxon>
        <taxon>Echinodermata</taxon>
        <taxon>Eleutherozoa</taxon>
        <taxon>Echinozoa</taxon>
        <taxon>Echinoidea</taxon>
        <taxon>Euechinoidea</taxon>
        <taxon>Echinacea</taxon>
        <taxon>Camarodonta</taxon>
        <taxon>Echinidea</taxon>
        <taxon>Strongylocentrotidae</taxon>
        <taxon>Strongylocentrotus</taxon>
    </lineage>
</organism>
<dbReference type="InParanoid" id="A0A7M7LL00"/>
<dbReference type="AlphaFoldDB" id="A0A7M7LL00"/>
<reference evidence="4" key="2">
    <citation type="submission" date="2021-01" db="UniProtKB">
        <authorList>
            <consortium name="EnsemblMetazoa"/>
        </authorList>
    </citation>
    <scope>IDENTIFICATION</scope>
</reference>
<dbReference type="OrthoDB" id="6022711at2759"/>
<evidence type="ECO:0000259" key="3">
    <source>
        <dbReference type="PROSITE" id="PS50106"/>
    </source>
</evidence>
<dbReference type="RefSeq" id="XP_001197734.1">
    <property type="nucleotide sequence ID" value="XM_001197734.4"/>
</dbReference>
<dbReference type="EnsemblMetazoa" id="XM_001197734">
    <property type="protein sequence ID" value="XP_001197734"/>
    <property type="gene ID" value="LOC757252"/>
</dbReference>
<dbReference type="InterPro" id="IPR050614">
    <property type="entry name" value="Synaptic_Scaffolding_LAP-MAGUK"/>
</dbReference>
<dbReference type="PROSITE" id="PS50106">
    <property type="entry name" value="PDZ"/>
    <property type="match status" value="1"/>
</dbReference>
<dbReference type="GeneID" id="757252"/>
<dbReference type="KEGG" id="spu:757252"/>
<sequence>MSLEGDTNSHVSFELHDFTVVTPSSSGDSPPPPYATNSDTASLNVSSVGQGDMMEDSFSVITESSTASYNAGHSRGFYGVEDDYDYPEITPSEVRKVTLEKNFRGFGLTVAGGSDSPYGVLPVFVTTLDSRGPAAESGVVRIGDRIVSVNSLEMEGKTHAEVVHAIKQSGRKVILELTEGPENIMNYLEFD</sequence>
<evidence type="ECO:0000256" key="2">
    <source>
        <dbReference type="ARBA" id="ARBA00023136"/>
    </source>
</evidence>
<dbReference type="Pfam" id="PF00595">
    <property type="entry name" value="PDZ"/>
    <property type="match status" value="1"/>
</dbReference>
<dbReference type="GO" id="GO:0016020">
    <property type="term" value="C:membrane"/>
    <property type="evidence" value="ECO:0007669"/>
    <property type="project" value="UniProtKB-SubCell"/>
</dbReference>
<protein>
    <recommendedName>
        <fullName evidence="3">PDZ domain-containing protein</fullName>
    </recommendedName>
</protein>
<reference evidence="5" key="1">
    <citation type="submission" date="2015-02" db="EMBL/GenBank/DDBJ databases">
        <title>Genome sequencing for Strongylocentrotus purpuratus.</title>
        <authorList>
            <person name="Murali S."/>
            <person name="Liu Y."/>
            <person name="Vee V."/>
            <person name="English A."/>
            <person name="Wang M."/>
            <person name="Skinner E."/>
            <person name="Han Y."/>
            <person name="Muzny D.M."/>
            <person name="Worley K.C."/>
            <person name="Gibbs R.A."/>
        </authorList>
    </citation>
    <scope>NUCLEOTIDE SEQUENCE</scope>
</reference>
<dbReference type="SUPFAM" id="SSF50156">
    <property type="entry name" value="PDZ domain-like"/>
    <property type="match status" value="1"/>
</dbReference>
<keyword evidence="5" id="KW-1185">Reference proteome</keyword>
<evidence type="ECO:0000256" key="1">
    <source>
        <dbReference type="ARBA" id="ARBA00004370"/>
    </source>
</evidence>
<dbReference type="Proteomes" id="UP000007110">
    <property type="component" value="Unassembled WGS sequence"/>
</dbReference>
<feature type="domain" description="PDZ" evidence="3">
    <location>
        <begin position="96"/>
        <end position="181"/>
    </location>
</feature>
<accession>A0A7M7LL00</accession>
<dbReference type="PANTHER" id="PTHR23119">
    <property type="entry name" value="DISCS LARGE"/>
    <property type="match status" value="1"/>
</dbReference>
<dbReference type="CDD" id="cd00136">
    <property type="entry name" value="PDZ_canonical"/>
    <property type="match status" value="1"/>
</dbReference>
<comment type="subcellular location">
    <subcellularLocation>
        <location evidence="1">Membrane</location>
    </subcellularLocation>
</comment>
<dbReference type="InterPro" id="IPR001478">
    <property type="entry name" value="PDZ"/>
</dbReference>
<name>A0A7M7LL00_STRPU</name>
<evidence type="ECO:0000313" key="5">
    <source>
        <dbReference type="Proteomes" id="UP000007110"/>
    </source>
</evidence>
<dbReference type="SMART" id="SM00228">
    <property type="entry name" value="PDZ"/>
    <property type="match status" value="1"/>
</dbReference>
<evidence type="ECO:0000313" key="4">
    <source>
        <dbReference type="EnsemblMetazoa" id="XP_001197734"/>
    </source>
</evidence>
<dbReference type="OMA" id="EGPENIM"/>
<keyword evidence="2" id="KW-0472">Membrane</keyword>
<dbReference type="PANTHER" id="PTHR23119:SF51">
    <property type="entry name" value="DISKS LARGE 1 TUMOR SUPPRESSOR PROTEIN"/>
    <property type="match status" value="1"/>
</dbReference>
<proteinExistence type="predicted"/>
<dbReference type="InterPro" id="IPR036034">
    <property type="entry name" value="PDZ_sf"/>
</dbReference>
<dbReference type="Gene3D" id="2.30.42.10">
    <property type="match status" value="1"/>
</dbReference>